<name>A0A0P6XAG5_9CHLR</name>
<sequence length="165" mass="18493">MSKTTENLKAAFAGESQANRRYLAYAKQAEEEGYPQVARLFRAVAAAETIHAHSHLRVLGEIKSTLENLREAAGGENYEVHDMYPPFIEDAKAEDNAKAVRSFTHAMEVEKGHEKLYLAALDTLGKEEEEYDYYVCPICGHTHPRNAPEKCPVCGAPASRFERIH</sequence>
<dbReference type="Pfam" id="PF02915">
    <property type="entry name" value="Rubrerythrin"/>
    <property type="match status" value="1"/>
</dbReference>
<evidence type="ECO:0000256" key="1">
    <source>
        <dbReference type="ARBA" id="ARBA00001965"/>
    </source>
</evidence>
<gene>
    <name evidence="6" type="ORF">ADN01_13730</name>
</gene>
<comment type="caution">
    <text evidence="6">The sequence shown here is derived from an EMBL/GenBank/DDBJ whole genome shotgun (WGS) entry which is preliminary data.</text>
</comment>
<dbReference type="GO" id="GO:0005506">
    <property type="term" value="F:iron ion binding"/>
    <property type="evidence" value="ECO:0007669"/>
    <property type="project" value="InterPro"/>
</dbReference>
<dbReference type="SUPFAM" id="SSF57802">
    <property type="entry name" value="Rubredoxin-like"/>
    <property type="match status" value="1"/>
</dbReference>
<dbReference type="Pfam" id="PF21349">
    <property type="entry name" value="RUBY_RBDX"/>
    <property type="match status" value="1"/>
</dbReference>
<dbReference type="PROSITE" id="PS50905">
    <property type="entry name" value="FERRITIN_LIKE"/>
    <property type="match status" value="1"/>
</dbReference>
<keyword evidence="2" id="KW-0813">Transport</keyword>
<dbReference type="EMBL" id="LGCM01000046">
    <property type="protein sequence ID" value="KPL79743.1"/>
    <property type="molecule type" value="Genomic_DNA"/>
</dbReference>
<dbReference type="AlphaFoldDB" id="A0A0P6XAG5"/>
<evidence type="ECO:0000259" key="4">
    <source>
        <dbReference type="PROSITE" id="PS50903"/>
    </source>
</evidence>
<keyword evidence="3" id="KW-0249">Electron transport</keyword>
<dbReference type="InterPro" id="IPR052753">
    <property type="entry name" value="Rbr2/Nigerythrin"/>
</dbReference>
<proteinExistence type="predicted"/>
<dbReference type="Gene3D" id="2.20.28.10">
    <property type="match status" value="1"/>
</dbReference>
<dbReference type="PATRIC" id="fig|229921.5.peg.884"/>
<dbReference type="InterPro" id="IPR003251">
    <property type="entry name" value="Rr_diiron-bd_dom"/>
</dbReference>
<dbReference type="CDD" id="cd00350">
    <property type="entry name" value="rubredoxin_like"/>
    <property type="match status" value="1"/>
</dbReference>
<dbReference type="SUPFAM" id="SSF47240">
    <property type="entry name" value="Ferritin-like"/>
    <property type="match status" value="1"/>
</dbReference>
<evidence type="ECO:0000259" key="5">
    <source>
        <dbReference type="PROSITE" id="PS50905"/>
    </source>
</evidence>
<dbReference type="STRING" id="229921.ADN01_13730"/>
<dbReference type="InterPro" id="IPR048574">
    <property type="entry name" value="RUBY_RBDX"/>
</dbReference>
<dbReference type="InterPro" id="IPR024934">
    <property type="entry name" value="Rubredoxin-like_dom"/>
</dbReference>
<dbReference type="PROSITE" id="PS50903">
    <property type="entry name" value="RUBREDOXIN_LIKE"/>
    <property type="match status" value="1"/>
</dbReference>
<feature type="domain" description="Ferritin-like diiron" evidence="5">
    <location>
        <begin position="1"/>
        <end position="128"/>
    </location>
</feature>
<reference evidence="6 7" key="1">
    <citation type="submission" date="2015-07" db="EMBL/GenBank/DDBJ databases">
        <title>Genome sequence of Levilinea saccharolytica DSM 16555.</title>
        <authorList>
            <person name="Hemp J."/>
            <person name="Ward L.M."/>
            <person name="Pace L.A."/>
            <person name="Fischer W.W."/>
        </authorList>
    </citation>
    <scope>NUCLEOTIDE SEQUENCE [LARGE SCALE GENOMIC DNA]</scope>
    <source>
        <strain evidence="6 7">KIBI-1</strain>
    </source>
</reference>
<dbReference type="CDD" id="cd01041">
    <property type="entry name" value="Rubrerythrin"/>
    <property type="match status" value="1"/>
</dbReference>
<dbReference type="InterPro" id="IPR009040">
    <property type="entry name" value="Ferritin-like_diiron"/>
</dbReference>
<organism evidence="6 7">
    <name type="scientific">Levilinea saccharolytica</name>
    <dbReference type="NCBI Taxonomy" id="229921"/>
    <lineage>
        <taxon>Bacteria</taxon>
        <taxon>Bacillati</taxon>
        <taxon>Chloroflexota</taxon>
        <taxon>Anaerolineae</taxon>
        <taxon>Anaerolineales</taxon>
        <taxon>Anaerolineaceae</taxon>
        <taxon>Levilinea</taxon>
    </lineage>
</organism>
<dbReference type="InterPro" id="IPR012347">
    <property type="entry name" value="Ferritin-like"/>
</dbReference>
<dbReference type="Gene3D" id="1.20.1260.10">
    <property type="match status" value="1"/>
</dbReference>
<dbReference type="InterPro" id="IPR009078">
    <property type="entry name" value="Ferritin-like_SF"/>
</dbReference>
<accession>A0A0P6XAG5</accession>
<dbReference type="PANTHER" id="PTHR33746">
    <property type="entry name" value="RUBRERYTHRIN"/>
    <property type="match status" value="1"/>
</dbReference>
<feature type="domain" description="Rubredoxin-like" evidence="4">
    <location>
        <begin position="131"/>
        <end position="164"/>
    </location>
</feature>
<evidence type="ECO:0000313" key="6">
    <source>
        <dbReference type="EMBL" id="KPL79743.1"/>
    </source>
</evidence>
<dbReference type="OrthoDB" id="9799749at2"/>
<keyword evidence="7" id="KW-1185">Reference proteome</keyword>
<dbReference type="Proteomes" id="UP000050501">
    <property type="component" value="Unassembled WGS sequence"/>
</dbReference>
<comment type="cofactor">
    <cofactor evidence="1">
        <name>Fe(3+)</name>
        <dbReference type="ChEBI" id="CHEBI:29034"/>
    </cofactor>
</comment>
<dbReference type="RefSeq" id="WP_062417407.1">
    <property type="nucleotide sequence ID" value="NZ_DF967974.1"/>
</dbReference>
<evidence type="ECO:0000256" key="3">
    <source>
        <dbReference type="ARBA" id="ARBA00022982"/>
    </source>
</evidence>
<evidence type="ECO:0000313" key="7">
    <source>
        <dbReference type="Proteomes" id="UP000050501"/>
    </source>
</evidence>
<protein>
    <submittedName>
        <fullName evidence="6">Rubrerythrin</fullName>
    </submittedName>
</protein>
<dbReference type="PANTHER" id="PTHR33746:SF4">
    <property type="entry name" value="RUBRERYTHRIN"/>
    <property type="match status" value="1"/>
</dbReference>
<evidence type="ECO:0000256" key="2">
    <source>
        <dbReference type="ARBA" id="ARBA00022448"/>
    </source>
</evidence>
<dbReference type="GO" id="GO:0016491">
    <property type="term" value="F:oxidoreductase activity"/>
    <property type="evidence" value="ECO:0007669"/>
    <property type="project" value="InterPro"/>
</dbReference>